<evidence type="ECO:0000256" key="3">
    <source>
        <dbReference type="PIRSR" id="PIRSR016184-1"/>
    </source>
</evidence>
<dbReference type="SUPFAM" id="SSF54506">
    <property type="entry name" value="Diaminopimelate epimerase-like"/>
    <property type="match status" value="1"/>
</dbReference>
<dbReference type="EMBL" id="CP039852">
    <property type="protein sequence ID" value="QCZ92062.1"/>
    <property type="molecule type" value="Genomic_DNA"/>
</dbReference>
<evidence type="ECO:0000256" key="1">
    <source>
        <dbReference type="ARBA" id="ARBA00008270"/>
    </source>
</evidence>
<dbReference type="AlphaFoldDB" id="A0A5B7Y8X2"/>
<dbReference type="PANTHER" id="PTHR13774:SF39">
    <property type="entry name" value="BIOSYNTHESIS PROTEIN, PUTATIVE-RELATED"/>
    <property type="match status" value="1"/>
</dbReference>
<proteinExistence type="inferred from homology"/>
<reference evidence="4 5" key="1">
    <citation type="submission" date="2019-04" db="EMBL/GenBank/DDBJ databases">
        <title>Salinimonas iocasae sp. nov., a halophilic bacterium isolated from the outer tube casing of tubeworms in Okinawa Trough.</title>
        <authorList>
            <person name="Zhang H."/>
            <person name="Wang H."/>
            <person name="Li C."/>
        </authorList>
    </citation>
    <scope>NUCLEOTIDE SEQUENCE [LARGE SCALE GENOMIC DNA]</scope>
    <source>
        <strain evidence="4 5">KX18D6</strain>
    </source>
</reference>
<dbReference type="Gene3D" id="3.10.310.10">
    <property type="entry name" value="Diaminopimelate Epimerase, Chain A, domain 1"/>
    <property type="match status" value="2"/>
</dbReference>
<dbReference type="OrthoDB" id="9788221at2"/>
<keyword evidence="5" id="KW-1185">Reference proteome</keyword>
<evidence type="ECO:0000313" key="4">
    <source>
        <dbReference type="EMBL" id="QCZ92062.1"/>
    </source>
</evidence>
<feature type="active site" evidence="3">
    <location>
        <position position="47"/>
    </location>
</feature>
<protein>
    <submittedName>
        <fullName evidence="4">PhzF family phenazine biosynthesis protein</fullName>
    </submittedName>
</protein>
<dbReference type="KEGG" id="salk:FBQ74_00590"/>
<name>A0A5B7Y8X2_9ALTE</name>
<organism evidence="4 5">
    <name type="scientific">Salinimonas iocasae</name>
    <dbReference type="NCBI Taxonomy" id="2572577"/>
    <lineage>
        <taxon>Bacteria</taxon>
        <taxon>Pseudomonadati</taxon>
        <taxon>Pseudomonadota</taxon>
        <taxon>Gammaproteobacteria</taxon>
        <taxon>Alteromonadales</taxon>
        <taxon>Alteromonadaceae</taxon>
        <taxon>Alteromonas/Salinimonas group</taxon>
        <taxon>Salinimonas</taxon>
    </lineage>
</organism>
<dbReference type="Pfam" id="PF02567">
    <property type="entry name" value="PhzC-PhzF"/>
    <property type="match status" value="1"/>
</dbReference>
<dbReference type="NCBIfam" id="TIGR00654">
    <property type="entry name" value="PhzF_family"/>
    <property type="match status" value="1"/>
</dbReference>
<sequence length="285" mass="30329">MMSWSVETYYAFTRKGAGGNPAGVCLCDTFPDDATMLAIAKRMGFSETVFATRYAEGFRVRYFSPAAEVAFCGHATLALGKALAKKYGDGDFLLQLNHARIDVSCTDATATLSSPPASSRPLTQDILERYLAICHLSDNALAASLPAGLAFAGNLHLVLPLQSRSDVDEVSYDFDAAKTQMLTDNILTLVPLHITGNEIYMRNLFAAGDVYEDPATGAAAAAIGGYLRDNQALNYDESLNATLHFMQGDVMGQPCSLAALLSSEPDTPVRVSGEVAGPISSPVLI</sequence>
<dbReference type="GO" id="GO:0005737">
    <property type="term" value="C:cytoplasm"/>
    <property type="evidence" value="ECO:0007669"/>
    <property type="project" value="TreeGrafter"/>
</dbReference>
<evidence type="ECO:0000256" key="2">
    <source>
        <dbReference type="ARBA" id="ARBA00023235"/>
    </source>
</evidence>
<dbReference type="PANTHER" id="PTHR13774">
    <property type="entry name" value="PHENAZINE BIOSYNTHESIS PROTEIN"/>
    <property type="match status" value="1"/>
</dbReference>
<dbReference type="PIRSF" id="PIRSF016184">
    <property type="entry name" value="PhzC_PhzF"/>
    <property type="match status" value="1"/>
</dbReference>
<gene>
    <name evidence="4" type="ORF">FBQ74_00590</name>
</gene>
<evidence type="ECO:0000313" key="5">
    <source>
        <dbReference type="Proteomes" id="UP000304912"/>
    </source>
</evidence>
<keyword evidence="2" id="KW-0413">Isomerase</keyword>
<comment type="similarity">
    <text evidence="1">Belongs to the PhzF family.</text>
</comment>
<accession>A0A5B7Y8X2</accession>
<dbReference type="RefSeq" id="WP_139754825.1">
    <property type="nucleotide sequence ID" value="NZ_CP039852.1"/>
</dbReference>
<dbReference type="InterPro" id="IPR003719">
    <property type="entry name" value="Phenazine_PhzF-like"/>
</dbReference>
<dbReference type="GO" id="GO:0016853">
    <property type="term" value="F:isomerase activity"/>
    <property type="evidence" value="ECO:0007669"/>
    <property type="project" value="UniProtKB-KW"/>
</dbReference>
<dbReference type="Proteomes" id="UP000304912">
    <property type="component" value="Chromosome"/>
</dbReference>